<feature type="binding site" evidence="9">
    <location>
        <begin position="9"/>
        <end position="14"/>
    </location>
    <ligand>
        <name>NAD(+)</name>
        <dbReference type="ChEBI" id="CHEBI:57540"/>
    </ligand>
</feature>
<evidence type="ECO:0000256" key="9">
    <source>
        <dbReference type="PIRSR" id="PIRSR000102-3"/>
    </source>
</evidence>
<name>A0A4R1ND68_9GAMM</name>
<feature type="binding site" evidence="9">
    <location>
        <begin position="118"/>
        <end position="120"/>
    </location>
    <ligand>
        <name>NAD(+)</name>
        <dbReference type="ChEBI" id="CHEBI:57540"/>
    </ligand>
</feature>
<dbReference type="EMBL" id="SJOI01000001">
    <property type="protein sequence ID" value="TCL02536.1"/>
    <property type="molecule type" value="Genomic_DNA"/>
</dbReference>
<keyword evidence="14" id="KW-1185">Reference proteome</keyword>
<evidence type="ECO:0000256" key="3">
    <source>
        <dbReference type="ARBA" id="ARBA00006054"/>
    </source>
</evidence>
<dbReference type="InterPro" id="IPR001557">
    <property type="entry name" value="L-lactate/malate_DH"/>
</dbReference>
<comment type="function">
    <text evidence="1">Catalyzes the reversible oxidation of malate to oxaloacetate.</text>
</comment>
<dbReference type="InterPro" id="IPR015955">
    <property type="entry name" value="Lactate_DH/Glyco_Ohase_4_C"/>
</dbReference>
<keyword evidence="6 9" id="KW-0520">NAD</keyword>
<dbReference type="OrthoDB" id="9802969at2"/>
<dbReference type="InterPro" id="IPR001236">
    <property type="entry name" value="Lactate/malate_DH_N"/>
</dbReference>
<evidence type="ECO:0000313" key="13">
    <source>
        <dbReference type="EMBL" id="TCL02536.1"/>
    </source>
</evidence>
<reference evidence="13 14" key="1">
    <citation type="submission" date="2019-02" db="EMBL/GenBank/DDBJ databases">
        <title>Investigation of anaerobic lignin degradation for improved lignocellulosic biofuels.</title>
        <authorList>
            <person name="Deangelis K."/>
        </authorList>
    </citation>
    <scope>NUCLEOTIDE SEQUENCE [LARGE SCALE GENOMIC DNA]</scope>
    <source>
        <strain evidence="13 14">159R</strain>
    </source>
</reference>
<dbReference type="RefSeq" id="WP_132921478.1">
    <property type="nucleotide sequence ID" value="NZ_SJOI01000001.1"/>
</dbReference>
<dbReference type="Pfam" id="PF02866">
    <property type="entry name" value="Ldh_1_C"/>
    <property type="match status" value="1"/>
</dbReference>
<comment type="pathway">
    <text evidence="2">Fermentation; pyruvate fermentation to lactate; (S)-lactate from pyruvate: step 1/1.</text>
</comment>
<organism evidence="13 14">
    <name type="scientific">Sodalis ligni</name>
    <dbReference type="NCBI Taxonomy" id="2697027"/>
    <lineage>
        <taxon>Bacteria</taxon>
        <taxon>Pseudomonadati</taxon>
        <taxon>Pseudomonadota</taxon>
        <taxon>Gammaproteobacteria</taxon>
        <taxon>Enterobacterales</taxon>
        <taxon>Bruguierivoracaceae</taxon>
        <taxon>Sodalis</taxon>
    </lineage>
</organism>
<keyword evidence="5 10" id="KW-0560">Oxidoreductase</keyword>
<dbReference type="Pfam" id="PF00056">
    <property type="entry name" value="Ldh_1_N"/>
    <property type="match status" value="1"/>
</dbReference>
<dbReference type="Gene3D" id="3.90.110.10">
    <property type="entry name" value="Lactate dehydrogenase/glycoside hydrolase, family 4, C-terminal"/>
    <property type="match status" value="1"/>
</dbReference>
<dbReference type="Gene3D" id="3.40.50.720">
    <property type="entry name" value="NAD(P)-binding Rossmann-like Domain"/>
    <property type="match status" value="1"/>
</dbReference>
<dbReference type="UniPathway" id="UPA00554">
    <property type="reaction ID" value="UER00611"/>
</dbReference>
<proteinExistence type="inferred from homology"/>
<dbReference type="PANTHER" id="PTHR43128">
    <property type="entry name" value="L-2-HYDROXYCARBOXYLATE DEHYDROGENASE (NAD(P)(+))"/>
    <property type="match status" value="1"/>
</dbReference>
<evidence type="ECO:0000256" key="2">
    <source>
        <dbReference type="ARBA" id="ARBA00004843"/>
    </source>
</evidence>
<dbReference type="EC" id="1.1.1.27" evidence="4 7"/>
<dbReference type="PANTHER" id="PTHR43128:SF31">
    <property type="entry name" value="L-LACTATE DEHYDROGENASE"/>
    <property type="match status" value="1"/>
</dbReference>
<dbReference type="GO" id="GO:0006096">
    <property type="term" value="P:glycolytic process"/>
    <property type="evidence" value="ECO:0007669"/>
    <property type="project" value="UniProtKB-UniRule"/>
</dbReference>
<gene>
    <name evidence="13" type="ORF">EZJ58_0558</name>
</gene>
<sequence length="304" mass="32044">MQRIVGIIGAGHVGADTAFSLVTQGLCDQIILIDENEAKAHSQGLELRDMASLVSSSVHIVVNDYAALKRAQVVVMAVGPTSALREDRMEELLETSAAVGQAVPRIMAGGFQGVFINITNPCDVITRLIQHISGLPVSRVFGTGTSLDTARMKRVVGEFFAVDPKSVDGYVMGEHGESQFVAWSTVRIGGVPIGGFDAGKPLDLPSMKDQVRAGGWQILQGKGWTSFGIGTAAARLVDAVLSDGRTVFPVSVWDERQGVYIGRPAVVGAGGIVQSVAVPLTEEEQQAFEASAKVIGRAFGTIAL</sequence>
<dbReference type="InterPro" id="IPR022383">
    <property type="entry name" value="Lactate/malate_DH_C"/>
</dbReference>
<accession>A0A4R1ND68</accession>
<feature type="domain" description="Lactate/malate dehydrogenase C-terminal" evidence="12">
    <location>
        <begin position="145"/>
        <end position="294"/>
    </location>
</feature>
<evidence type="ECO:0000256" key="1">
    <source>
        <dbReference type="ARBA" id="ARBA00003966"/>
    </source>
</evidence>
<dbReference type="PIRSF" id="PIRSF000102">
    <property type="entry name" value="Lac_mal_DH"/>
    <property type="match status" value="1"/>
</dbReference>
<evidence type="ECO:0000256" key="5">
    <source>
        <dbReference type="ARBA" id="ARBA00023002"/>
    </source>
</evidence>
<dbReference type="GO" id="GO:0005737">
    <property type="term" value="C:cytoplasm"/>
    <property type="evidence" value="ECO:0007669"/>
    <property type="project" value="UniProtKB-UniRule"/>
</dbReference>
<evidence type="ECO:0000256" key="8">
    <source>
        <dbReference type="PIRSR" id="PIRSR000102-1"/>
    </source>
</evidence>
<evidence type="ECO:0000256" key="7">
    <source>
        <dbReference type="NCBIfam" id="TIGR01771"/>
    </source>
</evidence>
<comment type="similarity">
    <text evidence="3">Belongs to the LDH/MDH superfamily. LDH family.</text>
</comment>
<evidence type="ECO:0000256" key="4">
    <source>
        <dbReference type="ARBA" id="ARBA00012967"/>
    </source>
</evidence>
<dbReference type="GO" id="GO:0004459">
    <property type="term" value="F:L-lactate dehydrogenase (NAD+) activity"/>
    <property type="evidence" value="ECO:0007669"/>
    <property type="project" value="UniProtKB-UniRule"/>
</dbReference>
<evidence type="ECO:0000259" key="12">
    <source>
        <dbReference type="Pfam" id="PF02866"/>
    </source>
</evidence>
<dbReference type="SUPFAM" id="SSF56327">
    <property type="entry name" value="LDH C-terminal domain-like"/>
    <property type="match status" value="1"/>
</dbReference>
<dbReference type="PRINTS" id="PR00086">
    <property type="entry name" value="LLDHDRGNASE"/>
</dbReference>
<dbReference type="NCBIfam" id="TIGR01771">
    <property type="entry name" value="L-LDH-NAD"/>
    <property type="match status" value="1"/>
</dbReference>
<dbReference type="Proteomes" id="UP000294555">
    <property type="component" value="Unassembled WGS sequence"/>
</dbReference>
<evidence type="ECO:0000313" key="14">
    <source>
        <dbReference type="Proteomes" id="UP000294555"/>
    </source>
</evidence>
<feature type="binding site" evidence="9">
    <location>
        <position position="34"/>
    </location>
    <ligand>
        <name>NAD(+)</name>
        <dbReference type="ChEBI" id="CHEBI:57540"/>
    </ligand>
</feature>
<dbReference type="InterPro" id="IPR011304">
    <property type="entry name" value="L-lactate_DH"/>
</dbReference>
<dbReference type="GO" id="GO:0006089">
    <property type="term" value="P:lactate metabolic process"/>
    <property type="evidence" value="ECO:0007669"/>
    <property type="project" value="TreeGrafter"/>
</dbReference>
<dbReference type="InterPro" id="IPR036291">
    <property type="entry name" value="NAD(P)-bd_dom_sf"/>
</dbReference>
<protein>
    <recommendedName>
        <fullName evidence="4 7">L-lactate dehydrogenase</fullName>
        <ecNumber evidence="4 7">1.1.1.27</ecNumber>
    </recommendedName>
</protein>
<feature type="domain" description="Lactate/malate dehydrogenase N-terminal" evidence="11">
    <location>
        <begin position="5"/>
        <end position="142"/>
    </location>
</feature>
<feature type="active site" description="Proton acceptor" evidence="8">
    <location>
        <position position="175"/>
    </location>
</feature>
<evidence type="ECO:0000256" key="6">
    <source>
        <dbReference type="ARBA" id="ARBA00023027"/>
    </source>
</evidence>
<dbReference type="AlphaFoldDB" id="A0A4R1ND68"/>
<dbReference type="CDD" id="cd05291">
    <property type="entry name" value="HicDH_like"/>
    <property type="match status" value="1"/>
</dbReference>
<evidence type="ECO:0000256" key="10">
    <source>
        <dbReference type="RuleBase" id="RU003369"/>
    </source>
</evidence>
<evidence type="ECO:0000259" key="11">
    <source>
        <dbReference type="Pfam" id="PF00056"/>
    </source>
</evidence>
<dbReference type="SUPFAM" id="SSF51735">
    <property type="entry name" value="NAD(P)-binding Rossmann-fold domains"/>
    <property type="match status" value="1"/>
</dbReference>
<comment type="caution">
    <text evidence="13">The sequence shown here is derived from an EMBL/GenBank/DDBJ whole genome shotgun (WGS) entry which is preliminary data.</text>
</comment>